<feature type="region of interest" description="Disordered" evidence="5">
    <location>
        <begin position="65"/>
        <end position="213"/>
    </location>
</feature>
<feature type="region of interest" description="Disordered" evidence="5">
    <location>
        <begin position="656"/>
        <end position="710"/>
    </location>
</feature>
<comment type="similarity">
    <text evidence="2">Belongs to the ESF1 family.</text>
</comment>
<evidence type="ECO:0008006" key="10">
    <source>
        <dbReference type="Google" id="ProtNLM"/>
    </source>
</evidence>
<dbReference type="InterPro" id="IPR039754">
    <property type="entry name" value="Esf1"/>
</dbReference>
<keyword evidence="4" id="KW-0539">Nucleus</keyword>
<feature type="compositionally biased region" description="Basic residues" evidence="5">
    <location>
        <begin position="612"/>
        <end position="621"/>
    </location>
</feature>
<dbReference type="STRING" id="45351.A7SSG1"/>
<keyword evidence="3" id="KW-0175">Coiled coil</keyword>
<gene>
    <name evidence="8" type="ORF">NEMVEDRAFT_v1g129893</name>
</gene>
<feature type="compositionally biased region" description="Basic and acidic residues" evidence="5">
    <location>
        <begin position="133"/>
        <end position="173"/>
    </location>
</feature>
<dbReference type="InterPro" id="IPR012580">
    <property type="entry name" value="NUC153"/>
</dbReference>
<dbReference type="InterPro" id="IPR056750">
    <property type="entry name" value="RRM_ESF1"/>
</dbReference>
<dbReference type="GO" id="GO:0003723">
    <property type="term" value="F:RNA binding"/>
    <property type="evidence" value="ECO:0000318"/>
    <property type="project" value="GO_Central"/>
</dbReference>
<evidence type="ECO:0000259" key="6">
    <source>
        <dbReference type="Pfam" id="PF08159"/>
    </source>
</evidence>
<protein>
    <recommendedName>
        <fullName evidence="10">ESF1 homolog</fullName>
    </recommendedName>
</protein>
<evidence type="ECO:0000259" key="7">
    <source>
        <dbReference type="Pfam" id="PF25121"/>
    </source>
</evidence>
<dbReference type="AlphaFoldDB" id="A7SSG1"/>
<feature type="compositionally biased region" description="Basic and acidic residues" evidence="5">
    <location>
        <begin position="190"/>
        <end position="201"/>
    </location>
</feature>
<evidence type="ECO:0000256" key="2">
    <source>
        <dbReference type="ARBA" id="ARBA00009087"/>
    </source>
</evidence>
<dbReference type="GO" id="GO:0005730">
    <property type="term" value="C:nucleolus"/>
    <property type="evidence" value="ECO:0007669"/>
    <property type="project" value="UniProtKB-SubCell"/>
</dbReference>
<evidence type="ECO:0000256" key="4">
    <source>
        <dbReference type="ARBA" id="ARBA00023242"/>
    </source>
</evidence>
<feature type="region of interest" description="Disordered" evidence="5">
    <location>
        <begin position="500"/>
        <end position="634"/>
    </location>
</feature>
<keyword evidence="9" id="KW-1185">Reference proteome</keyword>
<proteinExistence type="inferred from homology"/>
<feature type="region of interest" description="Disordered" evidence="5">
    <location>
        <begin position="1"/>
        <end position="23"/>
    </location>
</feature>
<feature type="compositionally biased region" description="Acidic residues" evidence="5">
    <location>
        <begin position="526"/>
        <end position="538"/>
    </location>
</feature>
<dbReference type="PANTHER" id="PTHR12202:SF0">
    <property type="entry name" value="ESF1 HOMOLOG"/>
    <property type="match status" value="1"/>
</dbReference>
<organism evidence="8 9">
    <name type="scientific">Nematostella vectensis</name>
    <name type="common">Starlet sea anemone</name>
    <dbReference type="NCBI Taxonomy" id="45351"/>
    <lineage>
        <taxon>Eukaryota</taxon>
        <taxon>Metazoa</taxon>
        <taxon>Cnidaria</taxon>
        <taxon>Anthozoa</taxon>
        <taxon>Hexacorallia</taxon>
        <taxon>Actiniaria</taxon>
        <taxon>Edwardsiidae</taxon>
        <taxon>Nematostella</taxon>
    </lineage>
</organism>
<dbReference type="Pfam" id="PF08159">
    <property type="entry name" value="NUC153"/>
    <property type="match status" value="1"/>
</dbReference>
<sequence>MSENRFSRVSRDPRFKKIPRKQRKVKIDSRFERMFTDKSFTTKYFVDKRGAVVGKTSKEDLHQFYDLSDDDQGMSQKTLKEKKTVKEKKRKNVEHIQTQDNDIQHQDFNDKNTKKRTQKSNTGTQLKRKKKENKSSTPKDIDSDDNQSKNDDGNKDHVESDASCDNKEPDFARGEGMFETSSSEDDNDYDESHGELTLKREDEDDTDEEKHDWGELGKGAKLRSDATRRLAVCSLDWDRLAAQDLFGILLHMMMGTLFVLKIFPSEFGLERMKAEEALGPTELCASNQAKEDHEDVSNQEFSREKLRQYQLNKLKYYYAVVECDSAETANFIYEECDGVEFEMTGNLLDLRFIPDDMEFEHEPTSSATEMPDLNTYKPPEFETTALHQSNVKLTWDETDANRLKTTMKKFSKGDIEAMDFKAYLASSSDDEEAASDAGSEDEEANIIKYKQLVQDLDSKDADDGIDEEMEITWEPGLKESAEELVTRKLAEKKEKKLTPWEAYLNKKKEKKKERKKQKNKYHNDEGEADDAIPEDVDMSDPFFSQDFGPEFPSGEKDSQQNGKTAKKKRTKLNGPETGQDKKNKDELELLLMEEGDDRQHFSLKSIMNKEKQSKKKKRRARGKTDDADDKDTFKVDVEDPRFAALYSSHHYAIDPSDQQFKKTRAVEAILQERHRRRDRGPSTENRKQPKNDKETTWRADVMPPQDPSLSLLVKSVKLKTEEFQHRKKEKIL</sequence>
<dbReference type="InParanoid" id="A7SSG1"/>
<dbReference type="Pfam" id="PF25121">
    <property type="entry name" value="RRM_ESF1"/>
    <property type="match status" value="1"/>
</dbReference>
<feature type="compositionally biased region" description="Basic and acidic residues" evidence="5">
    <location>
        <begin position="679"/>
        <end position="697"/>
    </location>
</feature>
<evidence type="ECO:0000256" key="1">
    <source>
        <dbReference type="ARBA" id="ARBA00004604"/>
    </source>
</evidence>
<feature type="compositionally biased region" description="Basic and acidic residues" evidence="5">
    <location>
        <begin position="622"/>
        <end position="634"/>
    </location>
</feature>
<dbReference type="PANTHER" id="PTHR12202">
    <property type="entry name" value="ESF1 HOMOLOG"/>
    <property type="match status" value="1"/>
</dbReference>
<dbReference type="eggNOG" id="KOG2318">
    <property type="taxonomic scope" value="Eukaryota"/>
</dbReference>
<dbReference type="HOGENOM" id="CLU_010564_2_0_1"/>
<comment type="subcellular location">
    <subcellularLocation>
        <location evidence="1">Nucleus</location>
        <location evidence="1">Nucleolus</location>
    </subcellularLocation>
</comment>
<dbReference type="OMA" id="YEMEMSW"/>
<feature type="compositionally biased region" description="Basic and acidic residues" evidence="5">
    <location>
        <begin position="578"/>
        <end position="587"/>
    </location>
</feature>
<evidence type="ECO:0000313" key="8">
    <source>
        <dbReference type="EMBL" id="EDO33365.1"/>
    </source>
</evidence>
<evidence type="ECO:0000256" key="3">
    <source>
        <dbReference type="ARBA" id="ARBA00023054"/>
    </source>
</evidence>
<reference evidence="8 9" key="1">
    <citation type="journal article" date="2007" name="Science">
        <title>Sea anemone genome reveals ancestral eumetazoan gene repertoire and genomic organization.</title>
        <authorList>
            <person name="Putnam N.H."/>
            <person name="Srivastava M."/>
            <person name="Hellsten U."/>
            <person name="Dirks B."/>
            <person name="Chapman J."/>
            <person name="Salamov A."/>
            <person name="Terry A."/>
            <person name="Shapiro H."/>
            <person name="Lindquist E."/>
            <person name="Kapitonov V.V."/>
            <person name="Jurka J."/>
            <person name="Genikhovich G."/>
            <person name="Grigoriev I.V."/>
            <person name="Lucas S.M."/>
            <person name="Steele R.E."/>
            <person name="Finnerty J.R."/>
            <person name="Technau U."/>
            <person name="Martindale M.Q."/>
            <person name="Rokhsar D.S."/>
        </authorList>
    </citation>
    <scope>NUCLEOTIDE SEQUENCE [LARGE SCALE GENOMIC DNA]</scope>
    <source>
        <strain evidence="9">CH2 X CH6</strain>
    </source>
</reference>
<feature type="compositionally biased region" description="Basic and acidic residues" evidence="5">
    <location>
        <begin position="102"/>
        <end position="112"/>
    </location>
</feature>
<name>A7SSG1_NEMVE</name>
<accession>A7SSG1</accession>
<evidence type="ECO:0000256" key="5">
    <source>
        <dbReference type="SAM" id="MobiDB-lite"/>
    </source>
</evidence>
<feature type="domain" description="NUC153" evidence="6">
    <location>
        <begin position="639"/>
        <end position="666"/>
    </location>
</feature>
<feature type="domain" description="ESF1 RRM" evidence="7">
    <location>
        <begin position="227"/>
        <end position="368"/>
    </location>
</feature>
<dbReference type="EMBL" id="DS469776">
    <property type="protein sequence ID" value="EDO33365.1"/>
    <property type="molecule type" value="Genomic_DNA"/>
</dbReference>
<evidence type="ECO:0000313" key="9">
    <source>
        <dbReference type="Proteomes" id="UP000001593"/>
    </source>
</evidence>
<feature type="compositionally biased region" description="Basic residues" evidence="5">
    <location>
        <begin position="505"/>
        <end position="520"/>
    </location>
</feature>
<feature type="compositionally biased region" description="Basic and acidic residues" evidence="5">
    <location>
        <begin position="1"/>
        <end position="15"/>
    </location>
</feature>
<dbReference type="PhylomeDB" id="A7SSG1"/>
<dbReference type="Proteomes" id="UP000001593">
    <property type="component" value="Unassembled WGS sequence"/>
</dbReference>
<dbReference type="GO" id="GO:0006364">
    <property type="term" value="P:rRNA processing"/>
    <property type="evidence" value="ECO:0000318"/>
    <property type="project" value="GO_Central"/>
</dbReference>